<dbReference type="GeneID" id="85492569"/>
<comment type="catalytic activity">
    <reaction evidence="4 7">
        <text>(6S)-5-formyl-5,6,7,8-tetrahydrofolate + ATP = (6R)-5,10-methenyltetrahydrofolate + ADP + phosphate</text>
        <dbReference type="Rhea" id="RHEA:10488"/>
        <dbReference type="ChEBI" id="CHEBI:30616"/>
        <dbReference type="ChEBI" id="CHEBI:43474"/>
        <dbReference type="ChEBI" id="CHEBI:57455"/>
        <dbReference type="ChEBI" id="CHEBI:57457"/>
        <dbReference type="ChEBI" id="CHEBI:456216"/>
        <dbReference type="EC" id="6.3.3.2"/>
    </reaction>
</comment>
<dbReference type="GO" id="GO:0030272">
    <property type="term" value="F:5-formyltetrahydrofolate cyclo-ligase activity"/>
    <property type="evidence" value="ECO:0007669"/>
    <property type="project" value="UniProtKB-EC"/>
</dbReference>
<sequence length="220" mass="24091">MASVFARKAALRKEMLRTLRQIPEEALATQSAAVARVLAGQEWYTSAKTVGCYLSMARGELRTHDIVADLLDKGKVVYTPYLPPSAATGEDNLMHMYRLYSSEDHAGCPTDKWGILDPGTKRYDVEGDREDAMDPAAPGLDVILVPGVAFDANCNRLGRGKAFYDRFLATYTAQRKRPLLMALALEPQLVDDVPVTPNDFTLDGVVSPGGVVWRDGKSKA</sequence>
<evidence type="ECO:0000313" key="9">
    <source>
        <dbReference type="Proteomes" id="UP001233271"/>
    </source>
</evidence>
<keyword evidence="7" id="KW-0479">Metal-binding</keyword>
<evidence type="ECO:0000256" key="1">
    <source>
        <dbReference type="ARBA" id="ARBA00010638"/>
    </source>
</evidence>
<dbReference type="RefSeq" id="XP_060453964.1">
    <property type="nucleotide sequence ID" value="XM_060597030.1"/>
</dbReference>
<evidence type="ECO:0000313" key="8">
    <source>
        <dbReference type="EMBL" id="BEI88698.1"/>
    </source>
</evidence>
<dbReference type="PANTHER" id="PTHR23407:SF1">
    <property type="entry name" value="5-FORMYLTETRAHYDROFOLATE CYCLO-LIGASE"/>
    <property type="match status" value="1"/>
</dbReference>
<dbReference type="InterPro" id="IPR024185">
    <property type="entry name" value="FTHF_cligase-like_sf"/>
</dbReference>
<feature type="binding site" evidence="6">
    <location>
        <begin position="8"/>
        <end position="12"/>
    </location>
    <ligand>
        <name>ATP</name>
        <dbReference type="ChEBI" id="CHEBI:30616"/>
    </ligand>
</feature>
<dbReference type="Gene3D" id="3.40.50.10420">
    <property type="entry name" value="NagB/RpiA/CoA transferase-like"/>
    <property type="match status" value="1"/>
</dbReference>
<evidence type="ECO:0000256" key="5">
    <source>
        <dbReference type="ARBA" id="ARBA00038966"/>
    </source>
</evidence>
<evidence type="ECO:0000256" key="4">
    <source>
        <dbReference type="ARBA" id="ARBA00036539"/>
    </source>
</evidence>
<dbReference type="AlphaFoldDB" id="A0AA48IIA2"/>
<feature type="binding site" evidence="6">
    <location>
        <begin position="156"/>
        <end position="164"/>
    </location>
    <ligand>
        <name>ATP</name>
        <dbReference type="ChEBI" id="CHEBI:30616"/>
    </ligand>
</feature>
<dbReference type="GO" id="GO:0005739">
    <property type="term" value="C:mitochondrion"/>
    <property type="evidence" value="ECO:0007669"/>
    <property type="project" value="TreeGrafter"/>
</dbReference>
<evidence type="ECO:0000256" key="2">
    <source>
        <dbReference type="ARBA" id="ARBA00022741"/>
    </source>
</evidence>
<keyword evidence="7" id="KW-0460">Magnesium</keyword>
<dbReference type="GO" id="GO:0035999">
    <property type="term" value="P:tetrahydrofolate interconversion"/>
    <property type="evidence" value="ECO:0007669"/>
    <property type="project" value="TreeGrafter"/>
</dbReference>
<name>A0AA48IIA2_9TREE</name>
<feature type="binding site" evidence="6">
    <location>
        <position position="54"/>
    </location>
    <ligand>
        <name>substrate</name>
    </ligand>
</feature>
<organism evidence="8 9">
    <name type="scientific">Cutaneotrichosporon cavernicola</name>
    <dbReference type="NCBI Taxonomy" id="279322"/>
    <lineage>
        <taxon>Eukaryota</taxon>
        <taxon>Fungi</taxon>
        <taxon>Dikarya</taxon>
        <taxon>Basidiomycota</taxon>
        <taxon>Agaricomycotina</taxon>
        <taxon>Tremellomycetes</taxon>
        <taxon>Trichosporonales</taxon>
        <taxon>Trichosporonaceae</taxon>
        <taxon>Cutaneotrichosporon</taxon>
    </lineage>
</organism>
<dbReference type="GO" id="GO:0046872">
    <property type="term" value="F:metal ion binding"/>
    <property type="evidence" value="ECO:0007669"/>
    <property type="project" value="UniProtKB-KW"/>
</dbReference>
<feature type="binding site" evidence="6">
    <location>
        <position position="60"/>
    </location>
    <ligand>
        <name>substrate</name>
    </ligand>
</feature>
<dbReference type="EMBL" id="AP028213">
    <property type="protein sequence ID" value="BEI88698.1"/>
    <property type="molecule type" value="Genomic_DNA"/>
</dbReference>
<accession>A0AA48IIA2</accession>
<keyword evidence="3 6" id="KW-0067">ATP-binding</keyword>
<dbReference type="InterPro" id="IPR037171">
    <property type="entry name" value="NagB/RpiA_transferase-like"/>
</dbReference>
<evidence type="ECO:0000256" key="3">
    <source>
        <dbReference type="ARBA" id="ARBA00022840"/>
    </source>
</evidence>
<gene>
    <name evidence="8" type="ORF">CcaverHIS019_0200600</name>
</gene>
<dbReference type="EC" id="6.3.3.2" evidence="5 7"/>
<dbReference type="GO" id="GO:0009396">
    <property type="term" value="P:folic acid-containing compound biosynthetic process"/>
    <property type="evidence" value="ECO:0007669"/>
    <property type="project" value="TreeGrafter"/>
</dbReference>
<dbReference type="PIRSF" id="PIRSF006806">
    <property type="entry name" value="FTHF_cligase"/>
    <property type="match status" value="1"/>
</dbReference>
<comment type="similarity">
    <text evidence="1 7">Belongs to the 5-formyltetrahydrofolate cyclo-ligase family.</text>
</comment>
<proteinExistence type="inferred from homology"/>
<dbReference type="KEGG" id="ccac:CcaHIS019_0200600"/>
<evidence type="ECO:0000256" key="6">
    <source>
        <dbReference type="PIRSR" id="PIRSR006806-1"/>
    </source>
</evidence>
<evidence type="ECO:0000256" key="7">
    <source>
        <dbReference type="RuleBase" id="RU361279"/>
    </source>
</evidence>
<dbReference type="Proteomes" id="UP001233271">
    <property type="component" value="Chromosome 2"/>
</dbReference>
<dbReference type="NCBIfam" id="TIGR02727">
    <property type="entry name" value="MTHFS_bact"/>
    <property type="match status" value="1"/>
</dbReference>
<protein>
    <recommendedName>
        <fullName evidence="5 7">5-formyltetrahydrofolate cyclo-ligase</fullName>
        <ecNumber evidence="5 7">6.3.3.2</ecNumber>
    </recommendedName>
</protein>
<keyword evidence="2 6" id="KW-0547">Nucleotide-binding</keyword>
<keyword evidence="9" id="KW-1185">Reference proteome</keyword>
<dbReference type="InterPro" id="IPR002698">
    <property type="entry name" value="FTHF_cligase"/>
</dbReference>
<dbReference type="PANTHER" id="PTHR23407">
    <property type="entry name" value="ATPASE INHIBITOR/5-FORMYLTETRAHYDROFOLATE CYCLO-LIGASE"/>
    <property type="match status" value="1"/>
</dbReference>
<reference evidence="8" key="1">
    <citation type="journal article" date="2023" name="BMC Genomics">
        <title>Chromosome-level genome assemblies of Cutaneotrichosporon spp. (Trichosporonales, Basidiomycota) reveal imbalanced evolution between nucleotide sequences and chromosome synteny.</title>
        <authorList>
            <person name="Kobayashi Y."/>
            <person name="Kayamori A."/>
            <person name="Aoki K."/>
            <person name="Shiwa Y."/>
            <person name="Matsutani M."/>
            <person name="Fujita N."/>
            <person name="Sugita T."/>
            <person name="Iwasaki W."/>
            <person name="Tanaka N."/>
            <person name="Takashima M."/>
        </authorList>
    </citation>
    <scope>NUCLEOTIDE SEQUENCE</scope>
    <source>
        <strain evidence="8">HIS019</strain>
    </source>
</reference>
<dbReference type="SUPFAM" id="SSF100950">
    <property type="entry name" value="NagB/RpiA/CoA transferase-like"/>
    <property type="match status" value="1"/>
</dbReference>
<comment type="cofactor">
    <cofactor evidence="7">
        <name>Mg(2+)</name>
        <dbReference type="ChEBI" id="CHEBI:18420"/>
    </cofactor>
</comment>
<dbReference type="GO" id="GO:0005524">
    <property type="term" value="F:ATP binding"/>
    <property type="evidence" value="ECO:0007669"/>
    <property type="project" value="UniProtKB-KW"/>
</dbReference>
<dbReference type="Pfam" id="PF01812">
    <property type="entry name" value="5-FTHF_cyc-lig"/>
    <property type="match status" value="1"/>
</dbReference>